<organism evidence="2 3">
    <name type="scientific">Diversispora epigaea</name>
    <dbReference type="NCBI Taxonomy" id="1348612"/>
    <lineage>
        <taxon>Eukaryota</taxon>
        <taxon>Fungi</taxon>
        <taxon>Fungi incertae sedis</taxon>
        <taxon>Mucoromycota</taxon>
        <taxon>Glomeromycotina</taxon>
        <taxon>Glomeromycetes</taxon>
        <taxon>Diversisporales</taxon>
        <taxon>Diversisporaceae</taxon>
        <taxon>Diversispora</taxon>
    </lineage>
</organism>
<dbReference type="AlphaFoldDB" id="A0A397JMX3"/>
<proteinExistence type="predicted"/>
<feature type="signal peptide" evidence="1">
    <location>
        <begin position="1"/>
        <end position="27"/>
    </location>
</feature>
<name>A0A397JMX3_9GLOM</name>
<dbReference type="EMBL" id="PQFF01000049">
    <property type="protein sequence ID" value="RHZ86283.1"/>
    <property type="molecule type" value="Genomic_DNA"/>
</dbReference>
<protein>
    <submittedName>
        <fullName evidence="2">Uncharacterized protein</fullName>
    </submittedName>
</protein>
<dbReference type="Proteomes" id="UP000266861">
    <property type="component" value="Unassembled WGS sequence"/>
</dbReference>
<evidence type="ECO:0000313" key="2">
    <source>
        <dbReference type="EMBL" id="RHZ86283.1"/>
    </source>
</evidence>
<sequence>MMSINFMKYLTLLLIIVLFLLTSTTESQTTMTETMKSKQENIEFESTSTSIMTVIVIPTQTTTTASLSCTFCKEDTPTIQGSVVTITKLGDILTTITPSSLKWSNIVVSYITTTFVGTTTIIYRGYTTTLNRGISLTEVLVPPSTVVAVKKVTASILFVSIPAKHDASFSLKPFLFSLEQE</sequence>
<keyword evidence="3" id="KW-1185">Reference proteome</keyword>
<evidence type="ECO:0000256" key="1">
    <source>
        <dbReference type="SAM" id="SignalP"/>
    </source>
</evidence>
<keyword evidence="1" id="KW-0732">Signal</keyword>
<comment type="caution">
    <text evidence="2">The sequence shown here is derived from an EMBL/GenBank/DDBJ whole genome shotgun (WGS) entry which is preliminary data.</text>
</comment>
<accession>A0A397JMX3</accession>
<gene>
    <name evidence="2" type="ORF">Glove_52g41</name>
</gene>
<evidence type="ECO:0000313" key="3">
    <source>
        <dbReference type="Proteomes" id="UP000266861"/>
    </source>
</evidence>
<reference evidence="2 3" key="1">
    <citation type="submission" date="2018-08" db="EMBL/GenBank/DDBJ databases">
        <title>Genome and evolution of the arbuscular mycorrhizal fungus Diversispora epigaea (formerly Glomus versiforme) and its bacterial endosymbionts.</title>
        <authorList>
            <person name="Sun X."/>
            <person name="Fei Z."/>
            <person name="Harrison M."/>
        </authorList>
    </citation>
    <scope>NUCLEOTIDE SEQUENCE [LARGE SCALE GENOMIC DNA]</scope>
    <source>
        <strain evidence="2 3">IT104</strain>
    </source>
</reference>
<feature type="chain" id="PRO_5017408077" evidence="1">
    <location>
        <begin position="28"/>
        <end position="181"/>
    </location>
</feature>